<evidence type="ECO:0000256" key="4">
    <source>
        <dbReference type="ARBA" id="ARBA00023002"/>
    </source>
</evidence>
<protein>
    <recommendedName>
        <fullName evidence="6">FAD-binding PCMH-type domain-containing protein</fullName>
    </recommendedName>
</protein>
<evidence type="ECO:0000259" key="6">
    <source>
        <dbReference type="PROSITE" id="PS51387"/>
    </source>
</evidence>
<keyword evidence="4" id="KW-0560">Oxidoreductase</keyword>
<keyword evidence="3" id="KW-0274">FAD</keyword>
<evidence type="ECO:0000256" key="3">
    <source>
        <dbReference type="ARBA" id="ARBA00022827"/>
    </source>
</evidence>
<dbReference type="InterPro" id="IPR036318">
    <property type="entry name" value="FAD-bd_PCMH-like_sf"/>
</dbReference>
<dbReference type="PANTHER" id="PTHR42973">
    <property type="entry name" value="BINDING OXIDOREDUCTASE, PUTATIVE (AFU_ORTHOLOGUE AFUA_1G17690)-RELATED"/>
    <property type="match status" value="1"/>
</dbReference>
<proteinExistence type="inferred from homology"/>
<evidence type="ECO:0000313" key="7">
    <source>
        <dbReference type="EMBL" id="KAK3301895.1"/>
    </source>
</evidence>
<feature type="signal peptide" evidence="5">
    <location>
        <begin position="1"/>
        <end position="22"/>
    </location>
</feature>
<dbReference type="Pfam" id="PF01565">
    <property type="entry name" value="FAD_binding_4"/>
    <property type="match status" value="1"/>
</dbReference>
<feature type="chain" id="PRO_5042609778" description="FAD-binding PCMH-type domain-containing protein" evidence="5">
    <location>
        <begin position="23"/>
        <end position="510"/>
    </location>
</feature>
<reference evidence="7" key="2">
    <citation type="submission" date="2023-06" db="EMBL/GenBank/DDBJ databases">
        <authorList>
            <consortium name="Lawrence Berkeley National Laboratory"/>
            <person name="Mondo S.J."/>
            <person name="Hensen N."/>
            <person name="Bonometti L."/>
            <person name="Westerberg I."/>
            <person name="Brannstrom I.O."/>
            <person name="Guillou S."/>
            <person name="Cros-Aarteil S."/>
            <person name="Calhoun S."/>
            <person name="Haridas S."/>
            <person name="Kuo A."/>
            <person name="Pangilinan J."/>
            <person name="Riley R."/>
            <person name="Labutti K."/>
            <person name="Andreopoulos B."/>
            <person name="Lipzen A."/>
            <person name="Chen C."/>
            <person name="Yanf M."/>
            <person name="Daum C."/>
            <person name="Ng V."/>
            <person name="Clum A."/>
            <person name="Steindorff A."/>
            <person name="Ohm R."/>
            <person name="Martin F."/>
            <person name="Silar P."/>
            <person name="Natvig D."/>
            <person name="Lalanne C."/>
            <person name="Gautier V."/>
            <person name="Ament-Velasquez S.L."/>
            <person name="Kruys A."/>
            <person name="Hutchinson M.I."/>
            <person name="Powell A.J."/>
            <person name="Barry K."/>
            <person name="Miller A.N."/>
            <person name="Grigoriev I.V."/>
            <person name="Debuchy R."/>
            <person name="Gladieux P."/>
            <person name="Thoren M.H."/>
            <person name="Johannesson H."/>
        </authorList>
    </citation>
    <scope>NUCLEOTIDE SEQUENCE</scope>
    <source>
        <strain evidence="7">CBS 333.67</strain>
    </source>
</reference>
<name>A0AAJ0LY36_9PEZI</name>
<comment type="caution">
    <text evidence="7">The sequence shown here is derived from an EMBL/GenBank/DDBJ whole genome shotgun (WGS) entry which is preliminary data.</text>
</comment>
<keyword evidence="8" id="KW-1185">Reference proteome</keyword>
<evidence type="ECO:0000256" key="1">
    <source>
        <dbReference type="ARBA" id="ARBA00005466"/>
    </source>
</evidence>
<dbReference type="EMBL" id="JAUDZG010000008">
    <property type="protein sequence ID" value="KAK3301895.1"/>
    <property type="molecule type" value="Genomic_DNA"/>
</dbReference>
<dbReference type="Proteomes" id="UP001273166">
    <property type="component" value="Unassembled WGS sequence"/>
</dbReference>
<sequence length="510" mass="54735">MSHSMKIAIALLSLSAGWVSDATSVPRHGKSACQQLAVKFSTKTYFPGSKNYTHYAEEEINSATCVLDPGCVFTPTSARDVADALRIIRDTRTTFSVVSGGHMPVPGAQSNNGGVMIAMANINAKTLNADKSVASIGPGNRWIEVYQWISPYGLAVAGGRYSDVGVGGLLVGGGINYFGNQVGWSVNTLVGVQVVLGDGSIIEANKHKNEDLFWALKGGGNNFGIVTRYDMTTIPLTAAYGGLIAWQGLEHTAQFIQATQDFLVSPDGIGDPFTEINPTVTLYPNQTGGALWQPVFNPFVSGNYSGVPRSIQNYTNIPNPVGNLLGQEADWVNNPIKVDSVNTVDVNGHGQMFGCLAARIAPGLVQLHVDTILKPAITALANVKDAFVAVSPEPISKAYLEAARRSGEYAIDLDPADGPFVVLLTSLSWADPADDETMLKFMETTLASLKAELIKRGIFYDYIYLNDAAPGQKPFPTYGKGKSLPRLKRVQAKYDRFGVFKNLITSGFKL</sequence>
<reference evidence="7" key="1">
    <citation type="journal article" date="2023" name="Mol. Phylogenet. Evol.">
        <title>Genome-scale phylogeny and comparative genomics of the fungal order Sordariales.</title>
        <authorList>
            <person name="Hensen N."/>
            <person name="Bonometti L."/>
            <person name="Westerberg I."/>
            <person name="Brannstrom I.O."/>
            <person name="Guillou S."/>
            <person name="Cros-Aarteil S."/>
            <person name="Calhoun S."/>
            <person name="Haridas S."/>
            <person name="Kuo A."/>
            <person name="Mondo S."/>
            <person name="Pangilinan J."/>
            <person name="Riley R."/>
            <person name="LaButti K."/>
            <person name="Andreopoulos B."/>
            <person name="Lipzen A."/>
            <person name="Chen C."/>
            <person name="Yan M."/>
            <person name="Daum C."/>
            <person name="Ng V."/>
            <person name="Clum A."/>
            <person name="Steindorff A."/>
            <person name="Ohm R.A."/>
            <person name="Martin F."/>
            <person name="Silar P."/>
            <person name="Natvig D.O."/>
            <person name="Lalanne C."/>
            <person name="Gautier V."/>
            <person name="Ament-Velasquez S.L."/>
            <person name="Kruys A."/>
            <person name="Hutchinson M.I."/>
            <person name="Powell A.J."/>
            <person name="Barry K."/>
            <person name="Miller A.N."/>
            <person name="Grigoriev I.V."/>
            <person name="Debuchy R."/>
            <person name="Gladieux P."/>
            <person name="Hiltunen Thoren M."/>
            <person name="Johannesson H."/>
        </authorList>
    </citation>
    <scope>NUCLEOTIDE SEQUENCE</scope>
    <source>
        <strain evidence="7">CBS 333.67</strain>
    </source>
</reference>
<keyword evidence="5" id="KW-0732">Signal</keyword>
<dbReference type="PROSITE" id="PS51387">
    <property type="entry name" value="FAD_PCMH"/>
    <property type="match status" value="1"/>
</dbReference>
<evidence type="ECO:0000256" key="2">
    <source>
        <dbReference type="ARBA" id="ARBA00022630"/>
    </source>
</evidence>
<dbReference type="GO" id="GO:0071949">
    <property type="term" value="F:FAD binding"/>
    <property type="evidence" value="ECO:0007669"/>
    <property type="project" value="InterPro"/>
</dbReference>
<keyword evidence="2" id="KW-0285">Flavoprotein</keyword>
<dbReference type="GeneID" id="87884427"/>
<dbReference type="InterPro" id="IPR016166">
    <property type="entry name" value="FAD-bd_PCMH"/>
</dbReference>
<dbReference type="InterPro" id="IPR050416">
    <property type="entry name" value="FAD-linked_Oxidoreductase"/>
</dbReference>
<organism evidence="7 8">
    <name type="scientific">Chaetomium strumarium</name>
    <dbReference type="NCBI Taxonomy" id="1170767"/>
    <lineage>
        <taxon>Eukaryota</taxon>
        <taxon>Fungi</taxon>
        <taxon>Dikarya</taxon>
        <taxon>Ascomycota</taxon>
        <taxon>Pezizomycotina</taxon>
        <taxon>Sordariomycetes</taxon>
        <taxon>Sordariomycetidae</taxon>
        <taxon>Sordariales</taxon>
        <taxon>Chaetomiaceae</taxon>
        <taxon>Chaetomium</taxon>
    </lineage>
</organism>
<dbReference type="SUPFAM" id="SSF56176">
    <property type="entry name" value="FAD-binding/transporter-associated domain-like"/>
    <property type="match status" value="1"/>
</dbReference>
<evidence type="ECO:0000313" key="8">
    <source>
        <dbReference type="Proteomes" id="UP001273166"/>
    </source>
</evidence>
<dbReference type="InterPro" id="IPR016169">
    <property type="entry name" value="FAD-bd_PCMH_sub2"/>
</dbReference>
<dbReference type="GO" id="GO:0016491">
    <property type="term" value="F:oxidoreductase activity"/>
    <property type="evidence" value="ECO:0007669"/>
    <property type="project" value="UniProtKB-KW"/>
</dbReference>
<dbReference type="InterPro" id="IPR006094">
    <property type="entry name" value="Oxid_FAD_bind_N"/>
</dbReference>
<accession>A0AAJ0LY36</accession>
<dbReference type="AlphaFoldDB" id="A0AAJ0LY36"/>
<feature type="domain" description="FAD-binding PCMH-type" evidence="6">
    <location>
        <begin position="65"/>
        <end position="236"/>
    </location>
</feature>
<dbReference type="PANTHER" id="PTHR42973:SF53">
    <property type="entry name" value="FAD-BINDING PCMH-TYPE DOMAIN-CONTAINING PROTEIN-RELATED"/>
    <property type="match status" value="1"/>
</dbReference>
<dbReference type="RefSeq" id="XP_062717675.1">
    <property type="nucleotide sequence ID" value="XM_062865598.1"/>
</dbReference>
<comment type="similarity">
    <text evidence="1">Belongs to the oxygen-dependent FAD-linked oxidoreductase family.</text>
</comment>
<evidence type="ECO:0000256" key="5">
    <source>
        <dbReference type="SAM" id="SignalP"/>
    </source>
</evidence>
<dbReference type="Gene3D" id="3.30.465.10">
    <property type="match status" value="1"/>
</dbReference>
<gene>
    <name evidence="7" type="ORF">B0T15DRAFT_423830</name>
</gene>